<name>A0AAE0VTJ7_9BIVA</name>
<feature type="signal peptide" evidence="2">
    <location>
        <begin position="1"/>
        <end position="25"/>
    </location>
</feature>
<protein>
    <submittedName>
        <fullName evidence="3">Uncharacterized protein</fullName>
    </submittedName>
</protein>
<evidence type="ECO:0000313" key="4">
    <source>
        <dbReference type="Proteomes" id="UP001195483"/>
    </source>
</evidence>
<feature type="region of interest" description="Disordered" evidence="1">
    <location>
        <begin position="34"/>
        <end position="67"/>
    </location>
</feature>
<feature type="chain" id="PRO_5042278005" evidence="2">
    <location>
        <begin position="26"/>
        <end position="67"/>
    </location>
</feature>
<keyword evidence="4" id="KW-1185">Reference proteome</keyword>
<keyword evidence="2" id="KW-0732">Signal</keyword>
<feature type="compositionally biased region" description="Basic and acidic residues" evidence="1">
    <location>
        <begin position="44"/>
        <end position="58"/>
    </location>
</feature>
<evidence type="ECO:0000256" key="1">
    <source>
        <dbReference type="SAM" id="MobiDB-lite"/>
    </source>
</evidence>
<dbReference type="EMBL" id="JAEAOA010002345">
    <property type="protein sequence ID" value="KAK3590113.1"/>
    <property type="molecule type" value="Genomic_DNA"/>
</dbReference>
<reference evidence="3" key="2">
    <citation type="journal article" date="2021" name="Genome Biol. Evol.">
        <title>Developing a high-quality reference genome for a parasitic bivalve with doubly uniparental inheritance (Bivalvia: Unionida).</title>
        <authorList>
            <person name="Smith C.H."/>
        </authorList>
    </citation>
    <scope>NUCLEOTIDE SEQUENCE</scope>
    <source>
        <strain evidence="3">CHS0354</strain>
        <tissue evidence="3">Mantle</tissue>
    </source>
</reference>
<feature type="compositionally biased region" description="Polar residues" evidence="1">
    <location>
        <begin position="34"/>
        <end position="43"/>
    </location>
</feature>
<reference evidence="3" key="3">
    <citation type="submission" date="2023-05" db="EMBL/GenBank/DDBJ databases">
        <authorList>
            <person name="Smith C.H."/>
        </authorList>
    </citation>
    <scope>NUCLEOTIDE SEQUENCE</scope>
    <source>
        <strain evidence="3">CHS0354</strain>
        <tissue evidence="3">Mantle</tissue>
    </source>
</reference>
<sequence>MSLYYRPLHGLILISLFVTPELLRAFGALVGDINNSIKTPSRQPRNDCDSKQDNKQEDNIAATNTRQ</sequence>
<dbReference type="AlphaFoldDB" id="A0AAE0VTJ7"/>
<organism evidence="3 4">
    <name type="scientific">Potamilus streckersoni</name>
    <dbReference type="NCBI Taxonomy" id="2493646"/>
    <lineage>
        <taxon>Eukaryota</taxon>
        <taxon>Metazoa</taxon>
        <taxon>Spiralia</taxon>
        <taxon>Lophotrochozoa</taxon>
        <taxon>Mollusca</taxon>
        <taxon>Bivalvia</taxon>
        <taxon>Autobranchia</taxon>
        <taxon>Heteroconchia</taxon>
        <taxon>Palaeoheterodonta</taxon>
        <taxon>Unionida</taxon>
        <taxon>Unionoidea</taxon>
        <taxon>Unionidae</taxon>
        <taxon>Ambleminae</taxon>
        <taxon>Lampsilini</taxon>
        <taxon>Potamilus</taxon>
    </lineage>
</organism>
<dbReference type="Proteomes" id="UP001195483">
    <property type="component" value="Unassembled WGS sequence"/>
</dbReference>
<evidence type="ECO:0000313" key="3">
    <source>
        <dbReference type="EMBL" id="KAK3590113.1"/>
    </source>
</evidence>
<reference evidence="3" key="1">
    <citation type="journal article" date="2021" name="Genome Biol. Evol.">
        <title>A High-Quality Reference Genome for a Parasitic Bivalve with Doubly Uniparental Inheritance (Bivalvia: Unionida).</title>
        <authorList>
            <person name="Smith C.H."/>
        </authorList>
    </citation>
    <scope>NUCLEOTIDE SEQUENCE</scope>
    <source>
        <strain evidence="3">CHS0354</strain>
    </source>
</reference>
<proteinExistence type="predicted"/>
<evidence type="ECO:0000256" key="2">
    <source>
        <dbReference type="SAM" id="SignalP"/>
    </source>
</evidence>
<gene>
    <name evidence="3" type="ORF">CHS0354_041160</name>
</gene>
<accession>A0AAE0VTJ7</accession>
<comment type="caution">
    <text evidence="3">The sequence shown here is derived from an EMBL/GenBank/DDBJ whole genome shotgun (WGS) entry which is preliminary data.</text>
</comment>